<evidence type="ECO:0000313" key="3">
    <source>
        <dbReference type="EMBL" id="KAH0575429.1"/>
    </source>
</evidence>
<keyword evidence="4" id="KW-1185">Reference proteome</keyword>
<keyword evidence="1" id="KW-0472">Membrane</keyword>
<keyword evidence="1" id="KW-1133">Transmembrane helix</keyword>
<protein>
    <submittedName>
        <fullName evidence="2">Uncharacterized protein</fullName>
    </submittedName>
</protein>
<dbReference type="EMBL" id="KI546038">
    <property type="protein sequence ID" value="EST47638.1"/>
    <property type="molecule type" value="Genomic_DNA"/>
</dbReference>
<dbReference type="VEuPathDB" id="GiardiaDB:SS50377_23062"/>
<keyword evidence="1" id="KW-0812">Transmembrane</keyword>
<evidence type="ECO:0000313" key="4">
    <source>
        <dbReference type="Proteomes" id="UP000018208"/>
    </source>
</evidence>
<dbReference type="EMBL" id="AUWU02000003">
    <property type="protein sequence ID" value="KAH0575429.1"/>
    <property type="molecule type" value="Genomic_DNA"/>
</dbReference>
<reference evidence="2 3" key="1">
    <citation type="journal article" date="2014" name="PLoS Genet.">
        <title>The Genome of Spironucleus salmonicida Highlights a Fish Pathogen Adapted to Fluctuating Environments.</title>
        <authorList>
            <person name="Xu F."/>
            <person name="Jerlstrom-Hultqvist J."/>
            <person name="Einarsson E."/>
            <person name="Astvaldsson A."/>
            <person name="Svard S.G."/>
            <person name="Andersson J.O."/>
        </authorList>
    </citation>
    <scope>NUCLEOTIDE SEQUENCE</scope>
    <source>
        <strain evidence="3">ATCC 50377</strain>
    </source>
</reference>
<evidence type="ECO:0000256" key="1">
    <source>
        <dbReference type="SAM" id="Phobius"/>
    </source>
</evidence>
<reference evidence="3" key="2">
    <citation type="submission" date="2020-12" db="EMBL/GenBank/DDBJ databases">
        <title>New Spironucleus salmonicida genome in near-complete chromosomes.</title>
        <authorList>
            <person name="Xu F."/>
            <person name="Kurt Z."/>
            <person name="Jimenez-Gonzalez A."/>
            <person name="Astvaldsson A."/>
            <person name="Andersson J.O."/>
            <person name="Svard S.G."/>
        </authorList>
    </citation>
    <scope>NUCLEOTIDE SEQUENCE</scope>
    <source>
        <strain evidence="3">ATCC 50377</strain>
    </source>
</reference>
<dbReference type="Proteomes" id="UP000018208">
    <property type="component" value="Unassembled WGS sequence"/>
</dbReference>
<feature type="transmembrane region" description="Helical" evidence="1">
    <location>
        <begin position="167"/>
        <end position="184"/>
    </location>
</feature>
<gene>
    <name evidence="2" type="ORF">SS50377_12333</name>
    <name evidence="3" type="ORF">SS50377_23062</name>
</gene>
<proteinExistence type="predicted"/>
<evidence type="ECO:0000313" key="2">
    <source>
        <dbReference type="EMBL" id="EST47638.1"/>
    </source>
</evidence>
<sequence length="186" mass="21674">MEFLLQLNEIPPKFFVQNENFAMFVDPFLNYQNQLKQLLEYPSESTENIIQAMTKIHPFLPVSQHQILFQNALNELSHKFQIQQNEQIEDDISMQRSGAASLEQIVQRYGSKSPLKSLNEADLGQTELYNEEIALLKENEILEKEVNAKIGQIHILKNKFLNKYQKYIIQVIAVVYLGYVIAAWNK</sequence>
<accession>V6LTR3</accession>
<name>V6LTR3_9EUKA</name>
<organism evidence="2">
    <name type="scientific">Spironucleus salmonicida</name>
    <dbReference type="NCBI Taxonomy" id="348837"/>
    <lineage>
        <taxon>Eukaryota</taxon>
        <taxon>Metamonada</taxon>
        <taxon>Diplomonadida</taxon>
        <taxon>Hexamitidae</taxon>
        <taxon>Hexamitinae</taxon>
        <taxon>Spironucleus</taxon>
    </lineage>
</organism>
<dbReference type="AlphaFoldDB" id="V6LTR3"/>